<dbReference type="eggNOG" id="KOG1366">
    <property type="taxonomic scope" value="Eukaryota"/>
</dbReference>
<accession>A7SSB9</accession>
<evidence type="ECO:0000313" key="6">
    <source>
        <dbReference type="EMBL" id="EDO33391.1"/>
    </source>
</evidence>
<keyword evidence="2" id="KW-0732">Signal</keyword>
<dbReference type="SMART" id="SM01361">
    <property type="entry name" value="A2M_recep"/>
    <property type="match status" value="1"/>
</dbReference>
<dbReference type="AlphaFoldDB" id="A7SSB9"/>
<dbReference type="InParanoid" id="A7SSB9"/>
<keyword evidence="4" id="KW-0325">Glycoprotein</keyword>
<name>A7SSB9_NEMVE</name>
<organism evidence="6 7">
    <name type="scientific">Nematostella vectensis</name>
    <name type="common">Starlet sea anemone</name>
    <dbReference type="NCBI Taxonomy" id="45351"/>
    <lineage>
        <taxon>Eukaryota</taxon>
        <taxon>Metazoa</taxon>
        <taxon>Cnidaria</taxon>
        <taxon>Anthozoa</taxon>
        <taxon>Hexacorallia</taxon>
        <taxon>Actiniaria</taxon>
        <taxon>Edwardsiidae</taxon>
        <taxon>Nematostella</taxon>
    </lineage>
</organism>
<dbReference type="Pfam" id="PF07678">
    <property type="entry name" value="TED_complement"/>
    <property type="match status" value="1"/>
</dbReference>
<dbReference type="InterPro" id="IPR011626">
    <property type="entry name" value="Alpha-macroglobulin_TED"/>
</dbReference>
<evidence type="ECO:0000256" key="3">
    <source>
        <dbReference type="ARBA" id="ARBA00023157"/>
    </source>
</evidence>
<dbReference type="PhylomeDB" id="A7SSB9"/>
<evidence type="ECO:0000313" key="7">
    <source>
        <dbReference type="Proteomes" id="UP000001593"/>
    </source>
</evidence>
<keyword evidence="7" id="KW-1185">Reference proteome</keyword>
<feature type="non-terminal residue" evidence="6">
    <location>
        <position position="547"/>
    </location>
</feature>
<dbReference type="Gene3D" id="2.60.120.1540">
    <property type="match status" value="1"/>
</dbReference>
<dbReference type="Gene3D" id="2.60.40.690">
    <property type="entry name" value="Alpha-macroglobulin, receptor-binding domain"/>
    <property type="match status" value="1"/>
</dbReference>
<evidence type="ECO:0000256" key="4">
    <source>
        <dbReference type="ARBA" id="ARBA00023180"/>
    </source>
</evidence>
<comment type="similarity">
    <text evidence="1">Belongs to the protease inhibitor I39 (alpha-2-macroglobulin) family.</text>
</comment>
<gene>
    <name evidence="6" type="ORF">NEMVEDRAFT_v1g11150</name>
</gene>
<sequence length="547" mass="60461">IFQPEGVRKEYTYSSFICPRDTAGMFNDKIEVSLPTNIVDGSVHATVSAIGDLMGPSLSGLDGLLRLPTGCGEQNMVKFAPNIFVMQYLNSTRQMTDDVSTKAVGYLRTGYQRQLTYKRKDGSYSAFGDRDKEGSLWLTAFVLRSFAQARQFIFIDDNETNGTKEWIMKKQQETGCFQPHGKLFNNALKGGVSTPVTLTAFVVVSLLEAGVAPSDPVITKAMKCISSKKNSVTDSYSNAILAFAHTIAGHADRDVYIARLKAKAIFEGTPTFGFGFRFLTPSKSIKNTQIIVFVRHASTKIEMTSYALMALIGDGSDSNAVADVLPVVRWLTQQRNALGGFSSTQDTCVALQALSRYAGHVFGESTRMRIDVGFSGGQFSHQFRISDNNRLVLQRVVVSPYGNDNNRNDNDDSTDVSYNVFEVKEEPAFDLKVSVHQRTGQTFTTSATETGEELCYPLELNICAKEDASNMAVIETKLVSGFKVDEESLERVSFIQSYTLDGKKVVLYFDEVGIKHVCVRFGIEQTNVVKNTKPASVKVYDYYDTGE</sequence>
<dbReference type="HOGENOM" id="CLU_001634_3_1_1"/>
<evidence type="ECO:0000259" key="5">
    <source>
        <dbReference type="SMART" id="SM01361"/>
    </source>
</evidence>
<dbReference type="STRING" id="45351.A7SSB9"/>
<evidence type="ECO:0000256" key="2">
    <source>
        <dbReference type="ARBA" id="ARBA00022729"/>
    </source>
</evidence>
<dbReference type="InterPro" id="IPR019742">
    <property type="entry name" value="MacrogloblnA2_CS"/>
</dbReference>
<dbReference type="FunFam" id="1.50.10.20:FF:000001">
    <property type="entry name" value="CD109 isoform 1"/>
    <property type="match status" value="1"/>
</dbReference>
<dbReference type="Pfam" id="PF07677">
    <property type="entry name" value="A2M_recep"/>
    <property type="match status" value="1"/>
</dbReference>
<reference evidence="6 7" key="1">
    <citation type="journal article" date="2007" name="Science">
        <title>Sea anemone genome reveals ancestral eumetazoan gene repertoire and genomic organization.</title>
        <authorList>
            <person name="Putnam N.H."/>
            <person name="Srivastava M."/>
            <person name="Hellsten U."/>
            <person name="Dirks B."/>
            <person name="Chapman J."/>
            <person name="Salamov A."/>
            <person name="Terry A."/>
            <person name="Shapiro H."/>
            <person name="Lindquist E."/>
            <person name="Kapitonov V.V."/>
            <person name="Jurka J."/>
            <person name="Genikhovich G."/>
            <person name="Grigoriev I.V."/>
            <person name="Lucas S.M."/>
            <person name="Steele R.E."/>
            <person name="Finnerty J.R."/>
            <person name="Technau U."/>
            <person name="Martindale M.Q."/>
            <person name="Rokhsar D.S."/>
        </authorList>
    </citation>
    <scope>NUCLEOTIDE SEQUENCE [LARGE SCALE GENOMIC DNA]</scope>
    <source>
        <strain evidence="7">CH2 X CH6</strain>
    </source>
</reference>
<dbReference type="GO" id="GO:0005615">
    <property type="term" value="C:extracellular space"/>
    <property type="evidence" value="ECO:0007669"/>
    <property type="project" value="InterPro"/>
</dbReference>
<dbReference type="Proteomes" id="UP000001593">
    <property type="component" value="Unassembled WGS sequence"/>
</dbReference>
<dbReference type="PROSITE" id="PS00477">
    <property type="entry name" value="ALPHA_2_MACROGLOBULIN"/>
    <property type="match status" value="1"/>
</dbReference>
<proteinExistence type="inferred from homology"/>
<dbReference type="InterPro" id="IPR047565">
    <property type="entry name" value="Alpha-macroglob_thiol-ester_cl"/>
</dbReference>
<dbReference type="Gene3D" id="1.50.10.20">
    <property type="match status" value="1"/>
</dbReference>
<dbReference type="InterPro" id="IPR008930">
    <property type="entry name" value="Terpenoid_cyclase/PrenylTrfase"/>
</dbReference>
<feature type="non-terminal residue" evidence="6">
    <location>
        <position position="1"/>
    </location>
</feature>
<dbReference type="SUPFAM" id="SSF48239">
    <property type="entry name" value="Terpenoid cyclases/Protein prenyltransferases"/>
    <property type="match status" value="1"/>
</dbReference>
<dbReference type="InterPro" id="IPR036595">
    <property type="entry name" value="A-macroglobulin_rcpt-bd_sf"/>
</dbReference>
<dbReference type="OMA" id="INVWVLP"/>
<dbReference type="PANTHER" id="PTHR11412:SF171">
    <property type="entry name" value="PREGNANCY ZONE PROTEIN-LIKE PROTEIN"/>
    <property type="match status" value="1"/>
</dbReference>
<dbReference type="CDD" id="cd02897">
    <property type="entry name" value="A2M_2"/>
    <property type="match status" value="1"/>
</dbReference>
<dbReference type="SUPFAM" id="SSF49410">
    <property type="entry name" value="Alpha-macroglobulin receptor domain"/>
    <property type="match status" value="1"/>
</dbReference>
<dbReference type="InterPro" id="IPR009048">
    <property type="entry name" value="A-macroglobulin_rcpt-bd"/>
</dbReference>
<dbReference type="InterPro" id="IPR050473">
    <property type="entry name" value="A2M/Complement_sys"/>
</dbReference>
<keyword evidence="3" id="KW-1015">Disulfide bond</keyword>
<dbReference type="EMBL" id="DS469775">
    <property type="protein sequence ID" value="EDO33391.1"/>
    <property type="molecule type" value="Genomic_DNA"/>
</dbReference>
<dbReference type="InterPro" id="IPR041813">
    <property type="entry name" value="A2M_TED"/>
</dbReference>
<dbReference type="SMART" id="SM01419">
    <property type="entry name" value="Thiol-ester_cl"/>
    <property type="match status" value="1"/>
</dbReference>
<feature type="domain" description="Alpha-macroglobulin receptor-binding" evidence="5">
    <location>
        <begin position="469"/>
        <end position="546"/>
    </location>
</feature>
<dbReference type="PANTHER" id="PTHR11412">
    <property type="entry name" value="MACROGLOBULIN / COMPLEMENT"/>
    <property type="match status" value="1"/>
</dbReference>
<protein>
    <recommendedName>
        <fullName evidence="5">Alpha-macroglobulin receptor-binding domain-containing protein</fullName>
    </recommendedName>
</protein>
<evidence type="ECO:0000256" key="1">
    <source>
        <dbReference type="ARBA" id="ARBA00010952"/>
    </source>
</evidence>